<dbReference type="InterPro" id="IPR052343">
    <property type="entry name" value="Retrotransposon-Effector_Assoc"/>
</dbReference>
<name>A0A9R1XLR7_LACSA</name>
<dbReference type="AlphaFoldDB" id="A0A9R1XLR7"/>
<dbReference type="Proteomes" id="UP000235145">
    <property type="component" value="Unassembled WGS sequence"/>
</dbReference>
<keyword evidence="2" id="KW-1185">Reference proteome</keyword>
<comment type="caution">
    <text evidence="1">The sequence shown here is derived from an EMBL/GenBank/DDBJ whole genome shotgun (WGS) entry which is preliminary data.</text>
</comment>
<dbReference type="PANTHER" id="PTHR46890:SF50">
    <property type="entry name" value="RNA-DIRECTED DNA POLYMERASE, EUKARYOTA, REVERSE TRANSCRIPTASE ZINC-BINDING DOMAIN PROTEIN-RELATED"/>
    <property type="match status" value="1"/>
</dbReference>
<dbReference type="PANTHER" id="PTHR46890">
    <property type="entry name" value="NON-LTR RETROLELEMENT REVERSE TRANSCRIPTASE-LIKE PROTEIN-RELATED"/>
    <property type="match status" value="1"/>
</dbReference>
<sequence length="318" mass="36162">MVDGNWLTDPTQISFFPFNTINPGMQPLGSQVYFLILITIDEIKGVVWLYGQDKVHGQTGTCLNSSNVIVQNPLFVKDFRPISLIGVQYKIIAKILVLHLVKVEGVIRFALLEISGLYYGVFRVWLEVERVDLFAFMFGSSIGFGSKTGYSLSFFLFNLVMEGLHIAVKDVINSPMIGGISVDDVVFVTEWNHLKVVKLSQVLNEFYLVSWLKLNMQKSNIFRVGVDWSDIQDVASLPIGSNMGRKSSWSSVIDKITSWLSNCIYYVTSKSRYVFLLKVFAHVYRYTTSWRLNLSSRCEGLDVSGRVYSPSWKPRLDE</sequence>
<protein>
    <recommendedName>
        <fullName evidence="3">Reverse transcriptase domain-containing protein</fullName>
    </recommendedName>
</protein>
<gene>
    <name evidence="1" type="ORF">LSAT_V11C300128370</name>
</gene>
<evidence type="ECO:0000313" key="1">
    <source>
        <dbReference type="EMBL" id="KAJ0219520.1"/>
    </source>
</evidence>
<organism evidence="1 2">
    <name type="scientific">Lactuca sativa</name>
    <name type="common">Garden lettuce</name>
    <dbReference type="NCBI Taxonomy" id="4236"/>
    <lineage>
        <taxon>Eukaryota</taxon>
        <taxon>Viridiplantae</taxon>
        <taxon>Streptophyta</taxon>
        <taxon>Embryophyta</taxon>
        <taxon>Tracheophyta</taxon>
        <taxon>Spermatophyta</taxon>
        <taxon>Magnoliopsida</taxon>
        <taxon>eudicotyledons</taxon>
        <taxon>Gunneridae</taxon>
        <taxon>Pentapetalae</taxon>
        <taxon>asterids</taxon>
        <taxon>campanulids</taxon>
        <taxon>Asterales</taxon>
        <taxon>Asteraceae</taxon>
        <taxon>Cichorioideae</taxon>
        <taxon>Cichorieae</taxon>
        <taxon>Lactucinae</taxon>
        <taxon>Lactuca</taxon>
    </lineage>
</organism>
<dbReference type="EMBL" id="NBSK02000003">
    <property type="protein sequence ID" value="KAJ0219520.1"/>
    <property type="molecule type" value="Genomic_DNA"/>
</dbReference>
<evidence type="ECO:0008006" key="3">
    <source>
        <dbReference type="Google" id="ProtNLM"/>
    </source>
</evidence>
<evidence type="ECO:0000313" key="2">
    <source>
        <dbReference type="Proteomes" id="UP000235145"/>
    </source>
</evidence>
<proteinExistence type="predicted"/>
<reference evidence="1 2" key="1">
    <citation type="journal article" date="2017" name="Nat. Commun.">
        <title>Genome assembly with in vitro proximity ligation data and whole-genome triplication in lettuce.</title>
        <authorList>
            <person name="Reyes-Chin-Wo S."/>
            <person name="Wang Z."/>
            <person name="Yang X."/>
            <person name="Kozik A."/>
            <person name="Arikit S."/>
            <person name="Song C."/>
            <person name="Xia L."/>
            <person name="Froenicke L."/>
            <person name="Lavelle D.O."/>
            <person name="Truco M.J."/>
            <person name="Xia R."/>
            <person name="Zhu S."/>
            <person name="Xu C."/>
            <person name="Xu H."/>
            <person name="Xu X."/>
            <person name="Cox K."/>
            <person name="Korf I."/>
            <person name="Meyers B.C."/>
            <person name="Michelmore R.W."/>
        </authorList>
    </citation>
    <scope>NUCLEOTIDE SEQUENCE [LARGE SCALE GENOMIC DNA]</scope>
    <source>
        <strain evidence="2">cv. Salinas</strain>
        <tissue evidence="1">Seedlings</tissue>
    </source>
</reference>
<accession>A0A9R1XLR7</accession>